<evidence type="ECO:0000313" key="1">
    <source>
        <dbReference type="EMBL" id="ARX87992.1"/>
    </source>
</evidence>
<evidence type="ECO:0000313" key="2">
    <source>
        <dbReference type="Proteomes" id="UP000195880"/>
    </source>
</evidence>
<organism evidence="1 2">
    <name type="scientific">Streptomyces alboflavus</name>
    <dbReference type="NCBI Taxonomy" id="67267"/>
    <lineage>
        <taxon>Bacteria</taxon>
        <taxon>Bacillati</taxon>
        <taxon>Actinomycetota</taxon>
        <taxon>Actinomycetes</taxon>
        <taxon>Kitasatosporales</taxon>
        <taxon>Streptomycetaceae</taxon>
        <taxon>Streptomyces</taxon>
    </lineage>
</organism>
<dbReference type="AlphaFoldDB" id="A0A1Z1WNW0"/>
<dbReference type="Proteomes" id="UP000195880">
    <property type="component" value="Chromosome"/>
</dbReference>
<reference evidence="1 2" key="1">
    <citation type="submission" date="2017-05" db="EMBL/GenBank/DDBJ databases">
        <title>Streptomyces alboflavus Genome sequencing and assembly.</title>
        <authorList>
            <person name="Wang Y."/>
            <person name="Du B."/>
            <person name="Ding Y."/>
            <person name="Liu H."/>
            <person name="Hou Q."/>
            <person name="Liu K."/>
            <person name="Wang C."/>
            <person name="Yao L."/>
        </authorList>
    </citation>
    <scope>NUCLEOTIDE SEQUENCE [LARGE SCALE GENOMIC DNA]</scope>
    <source>
        <strain evidence="1 2">MDJK44</strain>
    </source>
</reference>
<keyword evidence="2" id="KW-1185">Reference proteome</keyword>
<dbReference type="EMBL" id="CP021748">
    <property type="protein sequence ID" value="ARX87992.1"/>
    <property type="molecule type" value="Genomic_DNA"/>
</dbReference>
<dbReference type="KEGG" id="salf:SMD44_07478"/>
<accession>A0A1Z1WNW0</accession>
<protein>
    <submittedName>
        <fullName evidence="1">Uncharacterized protein</fullName>
    </submittedName>
</protein>
<dbReference type="AntiFam" id="ANF00142">
    <property type="entry name" value="Shadow ORF (opposite yadG)"/>
</dbReference>
<sequence length="270" mass="28614">MLATMPMASILAPTRVDWPNPAKARRLSKASALRTASKTTKPEIIVSALSPAVISVMCLPPTLSISPVAYSLKSTSLSPAMAVISRYQSGTNSRRSSAARRLRLCSRTENRSAVGNWPYSGVPGRVSGAGMAGLLHCRVTGRQAAVDEVGEDVEALLLEDEMGDDDDGLVPLVQLVDEVPEAQVRLPVEALVRLVEEQDVRVVQERERQVELLAGAAGQVARRGVAVLFVAEQADQFVRAVQGGQAVGGGEVAQVLVDREVGVEDGVLGQ</sequence>
<proteinExistence type="predicted"/>
<name>A0A1Z1WNW0_9ACTN</name>
<gene>
    <name evidence="1" type="ORF">SMD44_07478</name>
</gene>
<dbReference type="AntiFam" id="ANF00095">
    <property type="entry name" value="Shadow ORF (opposite ABC transporters)"/>
</dbReference>